<protein>
    <submittedName>
        <fullName evidence="1">Predicted protein</fullName>
    </submittedName>
</protein>
<organism evidence="1">
    <name type="scientific">Hordeum vulgare subsp. vulgare</name>
    <name type="common">Domesticated barley</name>
    <dbReference type="NCBI Taxonomy" id="112509"/>
    <lineage>
        <taxon>Eukaryota</taxon>
        <taxon>Viridiplantae</taxon>
        <taxon>Streptophyta</taxon>
        <taxon>Embryophyta</taxon>
        <taxon>Tracheophyta</taxon>
        <taxon>Spermatophyta</taxon>
        <taxon>Magnoliopsida</taxon>
        <taxon>Liliopsida</taxon>
        <taxon>Poales</taxon>
        <taxon>Poaceae</taxon>
        <taxon>BOP clade</taxon>
        <taxon>Pooideae</taxon>
        <taxon>Triticodae</taxon>
        <taxon>Triticeae</taxon>
        <taxon>Hordeinae</taxon>
        <taxon>Hordeum</taxon>
    </lineage>
</organism>
<dbReference type="AlphaFoldDB" id="F2D7F6"/>
<sequence>MGSKQSRHDLWVAPMMDGALQGLVSTAAFCDDVHMEMEIGNTVGDVELSWNLGGMDGWISGFPAAIHLCRDGRGILQFLVRAKIFLACAF</sequence>
<name>F2D7F6_HORVV</name>
<reference evidence="1" key="1">
    <citation type="journal article" date="2011" name="Plant Physiol.">
        <title>Comprehensive sequence analysis of 24,783 barley full-length cDNAs derived from 12 clone libraries.</title>
        <authorList>
            <person name="Matsumoto T."/>
            <person name="Tanaka T."/>
            <person name="Sakai H."/>
            <person name="Amano N."/>
            <person name="Kanamori H."/>
            <person name="Kurita K."/>
            <person name="Kikuta A."/>
            <person name="Kamiya K."/>
            <person name="Yamamoto M."/>
            <person name="Ikawa H."/>
            <person name="Fujii N."/>
            <person name="Hori K."/>
            <person name="Itoh T."/>
            <person name="Sato K."/>
        </authorList>
    </citation>
    <scope>NUCLEOTIDE SEQUENCE</scope>
    <source>
        <tissue evidence="1">Shoot</tissue>
    </source>
</reference>
<evidence type="ECO:0000313" key="1">
    <source>
        <dbReference type="EMBL" id="BAJ91027.1"/>
    </source>
</evidence>
<proteinExistence type="evidence at transcript level"/>
<dbReference type="EMBL" id="AK359818">
    <property type="protein sequence ID" value="BAJ91027.1"/>
    <property type="molecule type" value="mRNA"/>
</dbReference>
<accession>F2D7F6</accession>